<dbReference type="Gene3D" id="2.160.10.10">
    <property type="entry name" value="Hexapeptide repeat proteins"/>
    <property type="match status" value="1"/>
</dbReference>
<dbReference type="Proteomes" id="UP000590524">
    <property type="component" value="Unassembled WGS sequence"/>
</dbReference>
<dbReference type="EMBL" id="JACIEU010000007">
    <property type="protein sequence ID" value="MBB4148321.1"/>
    <property type="molecule type" value="Genomic_DNA"/>
</dbReference>
<evidence type="ECO:0000256" key="3">
    <source>
        <dbReference type="ARBA" id="ARBA00022737"/>
    </source>
</evidence>
<dbReference type="GO" id="GO:0005829">
    <property type="term" value="C:cytosol"/>
    <property type="evidence" value="ECO:0007669"/>
    <property type="project" value="TreeGrafter"/>
</dbReference>
<dbReference type="Pfam" id="PF00132">
    <property type="entry name" value="Hexapep"/>
    <property type="match status" value="1"/>
</dbReference>
<evidence type="ECO:0000256" key="2">
    <source>
        <dbReference type="ARBA" id="ARBA00022679"/>
    </source>
</evidence>
<gene>
    <name evidence="5" type="ORF">GGQ90_002100</name>
</gene>
<sequence length="188" mass="20538">MPFLFLTAQFDRLYAGLTRMRVRAIGGQLGQHLRVRGGMPYLRNEGRLVIGDRVRLRNEPSRIRLGTAADGAIILGNQVSLNTGVHMFSAARIEIGDGTRIGDNAALFDTSFHAVHQDQAVRPRPISIGRNVWIGRNAIILPGVTIGDHAVVAAGAVVFDDVPARQLWRGNPAAFVKHVRADDGFQRS</sequence>
<dbReference type="GO" id="GO:0008374">
    <property type="term" value="F:O-acyltransferase activity"/>
    <property type="evidence" value="ECO:0007669"/>
    <property type="project" value="TreeGrafter"/>
</dbReference>
<dbReference type="PANTHER" id="PTHR23416">
    <property type="entry name" value="SIALIC ACID SYNTHASE-RELATED"/>
    <property type="match status" value="1"/>
</dbReference>
<dbReference type="PROSITE" id="PS00101">
    <property type="entry name" value="HEXAPEP_TRANSFERASES"/>
    <property type="match status" value="1"/>
</dbReference>
<dbReference type="SUPFAM" id="SSF51161">
    <property type="entry name" value="Trimeric LpxA-like enzymes"/>
    <property type="match status" value="1"/>
</dbReference>
<name>A0A7W6LPW0_9SPHN</name>
<dbReference type="RefSeq" id="WP_246428196.1">
    <property type="nucleotide sequence ID" value="NZ_JACIEU010000007.1"/>
</dbReference>
<keyword evidence="6" id="KW-1185">Reference proteome</keyword>
<evidence type="ECO:0000256" key="4">
    <source>
        <dbReference type="ARBA" id="ARBA00023315"/>
    </source>
</evidence>
<comment type="caution">
    <text evidence="5">The sequence shown here is derived from an EMBL/GenBank/DDBJ whole genome shotgun (WGS) entry which is preliminary data.</text>
</comment>
<keyword evidence="2 5" id="KW-0808">Transferase</keyword>
<dbReference type="CDD" id="cd04647">
    <property type="entry name" value="LbH_MAT_like"/>
    <property type="match status" value="1"/>
</dbReference>
<evidence type="ECO:0000313" key="6">
    <source>
        <dbReference type="Proteomes" id="UP000590524"/>
    </source>
</evidence>
<dbReference type="InterPro" id="IPR051159">
    <property type="entry name" value="Hexapeptide_acetyltransf"/>
</dbReference>
<dbReference type="PANTHER" id="PTHR23416:SF23">
    <property type="entry name" value="ACETYLTRANSFERASE C18B11.09C-RELATED"/>
    <property type="match status" value="1"/>
</dbReference>
<dbReference type="InterPro" id="IPR011004">
    <property type="entry name" value="Trimer_LpxA-like_sf"/>
</dbReference>
<proteinExistence type="inferred from homology"/>
<organism evidence="5 6">
    <name type="scientific">Sphingobium scionense</name>
    <dbReference type="NCBI Taxonomy" id="1404341"/>
    <lineage>
        <taxon>Bacteria</taxon>
        <taxon>Pseudomonadati</taxon>
        <taxon>Pseudomonadota</taxon>
        <taxon>Alphaproteobacteria</taxon>
        <taxon>Sphingomonadales</taxon>
        <taxon>Sphingomonadaceae</taxon>
        <taxon>Sphingobium</taxon>
    </lineage>
</organism>
<keyword evidence="3" id="KW-0677">Repeat</keyword>
<dbReference type="AlphaFoldDB" id="A0A7W6LPW0"/>
<keyword evidence="4" id="KW-0012">Acyltransferase</keyword>
<evidence type="ECO:0000313" key="5">
    <source>
        <dbReference type="EMBL" id="MBB4148321.1"/>
    </source>
</evidence>
<protein>
    <submittedName>
        <fullName evidence="5">Acetyltransferase-like isoleucine patch superfamily enzyme</fullName>
    </submittedName>
</protein>
<dbReference type="InterPro" id="IPR001451">
    <property type="entry name" value="Hexapep"/>
</dbReference>
<evidence type="ECO:0000256" key="1">
    <source>
        <dbReference type="ARBA" id="ARBA00007274"/>
    </source>
</evidence>
<dbReference type="InterPro" id="IPR018357">
    <property type="entry name" value="Hexapep_transf_CS"/>
</dbReference>
<accession>A0A7W6LPW0</accession>
<comment type="similarity">
    <text evidence="1">Belongs to the transferase hexapeptide repeat family.</text>
</comment>
<reference evidence="5 6" key="1">
    <citation type="submission" date="2020-08" db="EMBL/GenBank/DDBJ databases">
        <title>Genomic Encyclopedia of Type Strains, Phase IV (KMG-IV): sequencing the most valuable type-strain genomes for metagenomic binning, comparative biology and taxonomic classification.</title>
        <authorList>
            <person name="Goeker M."/>
        </authorList>
    </citation>
    <scope>NUCLEOTIDE SEQUENCE [LARGE SCALE GENOMIC DNA]</scope>
    <source>
        <strain evidence="5 6">DSM 19371</strain>
    </source>
</reference>